<dbReference type="Gene3D" id="3.40.50.10420">
    <property type="entry name" value="NagB/RpiA/CoA transferase-like"/>
    <property type="match status" value="1"/>
</dbReference>
<reference evidence="6 7" key="1">
    <citation type="submission" date="2017-10" db="EMBL/GenBank/DDBJ databases">
        <title>Novel microbial diversity and functional potential in the marine mammal oral microbiome.</title>
        <authorList>
            <person name="Dudek N.K."/>
            <person name="Sun C.L."/>
            <person name="Burstein D."/>
            <person name="Kantor R.S."/>
            <person name="Aliaga Goltsman D.S."/>
            <person name="Bik E.M."/>
            <person name="Thomas B.C."/>
            <person name="Banfield J.F."/>
            <person name="Relman D.A."/>
        </authorList>
    </citation>
    <scope>NUCLEOTIDE SEQUENCE [LARGE SCALE GENOMIC DNA]</scope>
    <source>
        <strain evidence="6">DOLJORAL78_49_30</strain>
    </source>
</reference>
<dbReference type="InterPro" id="IPR037171">
    <property type="entry name" value="NagB/RpiA_transferase-like"/>
</dbReference>
<dbReference type="EMBL" id="PDSG01000002">
    <property type="protein sequence ID" value="PIE20881.1"/>
    <property type="molecule type" value="Genomic_DNA"/>
</dbReference>
<keyword evidence="5" id="KW-0479">Metal-binding</keyword>
<dbReference type="PANTHER" id="PTHR23407:SF1">
    <property type="entry name" value="5-FORMYLTETRAHYDROFOLATE CYCLO-LIGASE"/>
    <property type="match status" value="1"/>
</dbReference>
<evidence type="ECO:0000256" key="4">
    <source>
        <dbReference type="PIRSR" id="PIRSR006806-1"/>
    </source>
</evidence>
<keyword evidence="6" id="KW-0436">Ligase</keyword>
<dbReference type="PANTHER" id="PTHR23407">
    <property type="entry name" value="ATPASE INHIBITOR/5-FORMYLTETRAHYDROFOLATE CYCLO-LIGASE"/>
    <property type="match status" value="1"/>
</dbReference>
<accession>A0A2G6JBT8</accession>
<feature type="binding site" evidence="4">
    <location>
        <position position="56"/>
    </location>
    <ligand>
        <name>substrate</name>
    </ligand>
</feature>
<evidence type="ECO:0000256" key="3">
    <source>
        <dbReference type="ARBA" id="ARBA00022840"/>
    </source>
</evidence>
<dbReference type="Proteomes" id="UP000242733">
    <property type="component" value="Unassembled WGS sequence"/>
</dbReference>
<protein>
    <recommendedName>
        <fullName evidence="5">5-formyltetrahydrofolate cyclo-ligase</fullName>
        <ecNumber evidence="5">6.3.3.2</ecNumber>
    </recommendedName>
</protein>
<dbReference type="GO" id="GO:0009396">
    <property type="term" value="P:folic acid-containing compound biosynthetic process"/>
    <property type="evidence" value="ECO:0007669"/>
    <property type="project" value="TreeGrafter"/>
</dbReference>
<dbReference type="SUPFAM" id="SSF100950">
    <property type="entry name" value="NagB/RpiA/CoA transferase-like"/>
    <property type="match status" value="1"/>
</dbReference>
<dbReference type="GO" id="GO:0035999">
    <property type="term" value="P:tetrahydrofolate interconversion"/>
    <property type="evidence" value="ECO:0007669"/>
    <property type="project" value="TreeGrafter"/>
</dbReference>
<dbReference type="NCBIfam" id="TIGR02727">
    <property type="entry name" value="MTHFS_bact"/>
    <property type="match status" value="1"/>
</dbReference>
<organism evidence="6 7">
    <name type="scientific">Neptuniibacter caesariensis</name>
    <dbReference type="NCBI Taxonomy" id="207954"/>
    <lineage>
        <taxon>Bacteria</taxon>
        <taxon>Pseudomonadati</taxon>
        <taxon>Pseudomonadota</taxon>
        <taxon>Gammaproteobacteria</taxon>
        <taxon>Oceanospirillales</taxon>
        <taxon>Oceanospirillaceae</taxon>
        <taxon>Neptuniibacter</taxon>
    </lineage>
</organism>
<gene>
    <name evidence="6" type="ORF">CSA61_00095</name>
</gene>
<dbReference type="Pfam" id="PF01812">
    <property type="entry name" value="5-FTHF_cyc-lig"/>
    <property type="match status" value="1"/>
</dbReference>
<keyword evidence="3 4" id="KW-0067">ATP-binding</keyword>
<dbReference type="InterPro" id="IPR002698">
    <property type="entry name" value="FTHF_cligase"/>
</dbReference>
<comment type="catalytic activity">
    <reaction evidence="5">
        <text>(6S)-5-formyl-5,6,7,8-tetrahydrofolate + ATP = (6R)-5,10-methenyltetrahydrofolate + ADP + phosphate</text>
        <dbReference type="Rhea" id="RHEA:10488"/>
        <dbReference type="ChEBI" id="CHEBI:30616"/>
        <dbReference type="ChEBI" id="CHEBI:43474"/>
        <dbReference type="ChEBI" id="CHEBI:57455"/>
        <dbReference type="ChEBI" id="CHEBI:57457"/>
        <dbReference type="ChEBI" id="CHEBI:456216"/>
        <dbReference type="EC" id="6.3.3.2"/>
    </reaction>
</comment>
<evidence type="ECO:0000256" key="2">
    <source>
        <dbReference type="ARBA" id="ARBA00022741"/>
    </source>
</evidence>
<feature type="binding site" evidence="4">
    <location>
        <begin position="10"/>
        <end position="14"/>
    </location>
    <ligand>
        <name>ATP</name>
        <dbReference type="ChEBI" id="CHEBI:30616"/>
    </ligand>
</feature>
<dbReference type="GO" id="GO:0005524">
    <property type="term" value="F:ATP binding"/>
    <property type="evidence" value="ECO:0007669"/>
    <property type="project" value="UniProtKB-KW"/>
</dbReference>
<dbReference type="PIRSF" id="PIRSF006806">
    <property type="entry name" value="FTHF_cligase"/>
    <property type="match status" value="1"/>
</dbReference>
<dbReference type="GO" id="GO:0030272">
    <property type="term" value="F:5-formyltetrahydrofolate cyclo-ligase activity"/>
    <property type="evidence" value="ECO:0007669"/>
    <property type="project" value="UniProtKB-EC"/>
</dbReference>
<keyword evidence="2 4" id="KW-0547">Nucleotide-binding</keyword>
<comment type="similarity">
    <text evidence="1 5">Belongs to the 5-formyltetrahydrofolate cyclo-ligase family.</text>
</comment>
<comment type="cofactor">
    <cofactor evidence="5">
        <name>Mg(2+)</name>
        <dbReference type="ChEBI" id="CHEBI:18420"/>
    </cofactor>
</comment>
<feature type="binding site" evidence="4">
    <location>
        <begin position="141"/>
        <end position="149"/>
    </location>
    <ligand>
        <name>ATP</name>
        <dbReference type="ChEBI" id="CHEBI:30616"/>
    </ligand>
</feature>
<dbReference type="InterPro" id="IPR024185">
    <property type="entry name" value="FTHF_cligase-like_sf"/>
</dbReference>
<keyword evidence="5" id="KW-0460">Magnesium</keyword>
<evidence type="ECO:0000256" key="5">
    <source>
        <dbReference type="RuleBase" id="RU361279"/>
    </source>
</evidence>
<evidence type="ECO:0000313" key="6">
    <source>
        <dbReference type="EMBL" id="PIE20881.1"/>
    </source>
</evidence>
<proteinExistence type="inferred from homology"/>
<evidence type="ECO:0000256" key="1">
    <source>
        <dbReference type="ARBA" id="ARBA00010638"/>
    </source>
</evidence>
<dbReference type="GO" id="GO:0046872">
    <property type="term" value="F:metal ion binding"/>
    <property type="evidence" value="ECO:0007669"/>
    <property type="project" value="UniProtKB-KW"/>
</dbReference>
<comment type="caution">
    <text evidence="6">The sequence shown here is derived from an EMBL/GenBank/DDBJ whole genome shotgun (WGS) entry which is preliminary data.</text>
</comment>
<dbReference type="EC" id="6.3.3.2" evidence="5"/>
<dbReference type="AlphaFoldDB" id="A0A2G6JBT8"/>
<feature type="binding site" evidence="4">
    <location>
        <position position="61"/>
    </location>
    <ligand>
        <name>substrate</name>
    </ligand>
</feature>
<sequence length="200" mass="23196">MDRSKQLPERKELRRHIRMRRRALTPVQQKAAAEKLLGNIRTRQDFRRAKAIAIYLANDGEIDPQPLIELCWKQGKQVYLPILHPVLHNRLWFIPYTAKTPMVRNIYSIKEPRLEPGKRRAAWALNLVFLPLVAFDADGNRMGMGGGYYDRTFSFKGMRKRLRGPDLIGLAHEIQKVEKLPVEGWDIPLTAIVTDKTSYP</sequence>
<name>A0A2G6JBT8_NEPCE</name>
<evidence type="ECO:0000313" key="7">
    <source>
        <dbReference type="Proteomes" id="UP000242733"/>
    </source>
</evidence>